<dbReference type="EnsemblMetazoa" id="PPA11064.1">
    <property type="protein sequence ID" value="PPA11064.1"/>
    <property type="gene ID" value="WBGene00100618"/>
</dbReference>
<reference evidence="1" key="2">
    <citation type="submission" date="2022-06" db="UniProtKB">
        <authorList>
            <consortium name="EnsemblMetazoa"/>
        </authorList>
    </citation>
    <scope>IDENTIFICATION</scope>
    <source>
        <strain evidence="1">PS312</strain>
    </source>
</reference>
<dbReference type="InterPro" id="IPR038479">
    <property type="entry name" value="Transthyretin-like_sf"/>
</dbReference>
<gene>
    <name evidence="1" type="primary">WBGene00100618</name>
</gene>
<accession>A0A8R1U9C0</accession>
<dbReference type="AlphaFoldDB" id="A0A2A6BLT2"/>
<sequence length="302" mass="34387">MKFAVLISVLIASCLCAVKYSVRVRGIISCRKSFFFSVNLWDDLKHDLLGNMEPFQLSPNMSAYEIFRADWGGWFDRNVDPVMTIEHTCGTDQGCVCKDFRDRTRREIDSLYAGSTDINFVTTDLMECDLCSQARKARGLLHESKMKLFVLISVLIASIFASIDIHVTVRGSLTCPTPFQYRVTLWASLSTTDFYIVVAFFQEEDDWNPDLVGKLQTFYSNGTAKYEVSGTAQEKWPSTWFEKEVEPWMTIEHSCGSVNACVCKSFGDRRVNFEATVDVNLERPGLEHCPMCDDAREQRGNE</sequence>
<proteinExistence type="predicted"/>
<protein>
    <submittedName>
        <fullName evidence="1">Uncharacterized protein</fullName>
    </submittedName>
</protein>
<dbReference type="PANTHER" id="PTHR21479:SF22">
    <property type="entry name" value="PROTEIN CBG07241"/>
    <property type="match status" value="1"/>
</dbReference>
<dbReference type="PANTHER" id="PTHR21479">
    <property type="match status" value="1"/>
</dbReference>
<keyword evidence="2" id="KW-1185">Reference proteome</keyword>
<dbReference type="Gene3D" id="2.60.40.3330">
    <property type="match status" value="1"/>
</dbReference>
<accession>A0A2A6BLT2</accession>
<evidence type="ECO:0000313" key="1">
    <source>
        <dbReference type="EnsemblMetazoa" id="PPA11064.1"/>
    </source>
</evidence>
<evidence type="ECO:0000313" key="2">
    <source>
        <dbReference type="Proteomes" id="UP000005239"/>
    </source>
</evidence>
<name>A0A2A6BLT2_PRIPA</name>
<organism evidence="1 2">
    <name type="scientific">Pristionchus pacificus</name>
    <name type="common">Parasitic nematode worm</name>
    <dbReference type="NCBI Taxonomy" id="54126"/>
    <lineage>
        <taxon>Eukaryota</taxon>
        <taxon>Metazoa</taxon>
        <taxon>Ecdysozoa</taxon>
        <taxon>Nematoda</taxon>
        <taxon>Chromadorea</taxon>
        <taxon>Rhabditida</taxon>
        <taxon>Rhabditina</taxon>
        <taxon>Diplogasteromorpha</taxon>
        <taxon>Diplogasteroidea</taxon>
        <taxon>Neodiplogasteridae</taxon>
        <taxon>Pristionchus</taxon>
    </lineage>
</organism>
<dbReference type="Proteomes" id="UP000005239">
    <property type="component" value="Unassembled WGS sequence"/>
</dbReference>
<reference evidence="2" key="1">
    <citation type="journal article" date="2008" name="Nat. Genet.">
        <title>The Pristionchus pacificus genome provides a unique perspective on nematode lifestyle and parasitism.</title>
        <authorList>
            <person name="Dieterich C."/>
            <person name="Clifton S.W."/>
            <person name="Schuster L.N."/>
            <person name="Chinwalla A."/>
            <person name="Delehaunty K."/>
            <person name="Dinkelacker I."/>
            <person name="Fulton L."/>
            <person name="Fulton R."/>
            <person name="Godfrey J."/>
            <person name="Minx P."/>
            <person name="Mitreva M."/>
            <person name="Roeseler W."/>
            <person name="Tian H."/>
            <person name="Witte H."/>
            <person name="Yang S.P."/>
            <person name="Wilson R.K."/>
            <person name="Sommer R.J."/>
        </authorList>
    </citation>
    <scope>NUCLEOTIDE SEQUENCE [LARGE SCALE GENOMIC DNA]</scope>
    <source>
        <strain evidence="2">PS312</strain>
    </source>
</reference>